<dbReference type="PANTHER" id="PTHR43792:SF1">
    <property type="entry name" value="N-ACETYLTRANSFERASE DOMAIN-CONTAINING PROTEIN"/>
    <property type="match status" value="1"/>
</dbReference>
<dbReference type="InterPro" id="IPR051531">
    <property type="entry name" value="N-acetyltransferase"/>
</dbReference>
<organism evidence="2 3">
    <name type="scientific">Cellulomonas cellasea</name>
    <dbReference type="NCBI Taxonomy" id="43670"/>
    <lineage>
        <taxon>Bacteria</taxon>
        <taxon>Bacillati</taxon>
        <taxon>Actinomycetota</taxon>
        <taxon>Actinomycetes</taxon>
        <taxon>Micrococcales</taxon>
        <taxon>Cellulomonadaceae</taxon>
        <taxon>Cellulomonas</taxon>
    </lineage>
</organism>
<evidence type="ECO:0000259" key="1">
    <source>
        <dbReference type="PROSITE" id="PS51186"/>
    </source>
</evidence>
<protein>
    <submittedName>
        <fullName evidence="2">Acetyltransferase</fullName>
    </submittedName>
</protein>
<dbReference type="PANTHER" id="PTHR43792">
    <property type="entry name" value="GNAT FAMILY, PUTATIVE (AFU_ORTHOLOGUE AFUA_3G00765)-RELATED-RELATED"/>
    <property type="match status" value="1"/>
</dbReference>
<dbReference type="InterPro" id="IPR000182">
    <property type="entry name" value="GNAT_dom"/>
</dbReference>
<dbReference type="InterPro" id="IPR016181">
    <property type="entry name" value="Acyl_CoA_acyltransferase"/>
</dbReference>
<dbReference type="Gene3D" id="3.40.630.30">
    <property type="match status" value="1"/>
</dbReference>
<dbReference type="PROSITE" id="PS51186">
    <property type="entry name" value="GNAT"/>
    <property type="match status" value="1"/>
</dbReference>
<dbReference type="EMBL" id="BJLR01000017">
    <property type="protein sequence ID" value="GEA87996.1"/>
    <property type="molecule type" value="Genomic_DNA"/>
</dbReference>
<dbReference type="GO" id="GO:0016747">
    <property type="term" value="F:acyltransferase activity, transferring groups other than amino-acyl groups"/>
    <property type="evidence" value="ECO:0007669"/>
    <property type="project" value="InterPro"/>
</dbReference>
<accession>A0A4Y3KX60</accession>
<dbReference type="AlphaFoldDB" id="A0A4Y3KX60"/>
<sequence>MGNLSPVHGPTEVTTDRLRLTATTTSELAELHALHADPAVWTHFPSGRYVELATTEALVHRIASAWQEHGLDYWTARRRDDAAAGIVGIGGCSLRAGLAWNLYYRLAPTAWGRGYARELVGAALEAAEHVRPELPVVAYLLEHNEASRRTAERAGLTLAWRGPDAGNPDPAAVRLVYADRPLSREALRAFVDA</sequence>
<evidence type="ECO:0000313" key="2">
    <source>
        <dbReference type="EMBL" id="GEA87996.1"/>
    </source>
</evidence>
<dbReference type="Pfam" id="PF13302">
    <property type="entry name" value="Acetyltransf_3"/>
    <property type="match status" value="1"/>
</dbReference>
<dbReference type="Proteomes" id="UP000317046">
    <property type="component" value="Unassembled WGS sequence"/>
</dbReference>
<proteinExistence type="predicted"/>
<feature type="domain" description="N-acetyltransferase" evidence="1">
    <location>
        <begin position="18"/>
        <end position="180"/>
    </location>
</feature>
<name>A0A4Y3KX60_9CELL</name>
<dbReference type="SUPFAM" id="SSF55729">
    <property type="entry name" value="Acyl-CoA N-acyltransferases (Nat)"/>
    <property type="match status" value="1"/>
</dbReference>
<evidence type="ECO:0000313" key="3">
    <source>
        <dbReference type="Proteomes" id="UP000317046"/>
    </source>
</evidence>
<gene>
    <name evidence="2" type="ORF">CCE01nite_19450</name>
</gene>
<keyword evidence="3" id="KW-1185">Reference proteome</keyword>
<reference evidence="2" key="1">
    <citation type="submission" date="2019-06" db="EMBL/GenBank/DDBJ databases">
        <title>Whole genome shotgun sequence of Cellulomonas cellasea NBRC 3753.</title>
        <authorList>
            <person name="Hosoyama A."/>
            <person name="Uohara A."/>
            <person name="Ohji S."/>
            <person name="Ichikawa N."/>
        </authorList>
    </citation>
    <scope>NUCLEOTIDE SEQUENCE [LARGE SCALE GENOMIC DNA]</scope>
    <source>
        <strain evidence="2">NBRC 3753</strain>
    </source>
</reference>
<comment type="caution">
    <text evidence="2">The sequence shown here is derived from an EMBL/GenBank/DDBJ whole genome shotgun (WGS) entry which is preliminary data.</text>
</comment>